<dbReference type="InterPro" id="IPR036890">
    <property type="entry name" value="HATPase_C_sf"/>
</dbReference>
<dbReference type="CDD" id="cd16935">
    <property type="entry name" value="HATPase_AgrC-ComD-like"/>
    <property type="match status" value="1"/>
</dbReference>
<dbReference type="HOGENOM" id="CLU_020211_12_0_14"/>
<keyword evidence="1" id="KW-0812">Transmembrane</keyword>
<dbReference type="AlphaFoldDB" id="U4KKQ2"/>
<dbReference type="PANTHER" id="PTHR40448">
    <property type="entry name" value="TWO-COMPONENT SENSOR HISTIDINE KINASE"/>
    <property type="match status" value="1"/>
</dbReference>
<feature type="transmembrane region" description="Helical" evidence="1">
    <location>
        <begin position="150"/>
        <end position="166"/>
    </location>
</feature>
<reference evidence="3 4" key="1">
    <citation type="journal article" date="2013" name="J. Mol. Microbiol. Biotechnol.">
        <title>Analysis of the Complete Genomes of Acholeplasma brassicae , A. palmae and A. laidlawii and Their Comparison to the Obligate Parasites from ' Candidatus Phytoplasma'.</title>
        <authorList>
            <person name="Kube M."/>
            <person name="Siewert C."/>
            <person name="Migdoll A.M."/>
            <person name="Duduk B."/>
            <person name="Holz S."/>
            <person name="Rabus R."/>
            <person name="Seemuller E."/>
            <person name="Mitrovic J."/>
            <person name="Muller I."/>
            <person name="Buttner C."/>
            <person name="Reinhardt R."/>
        </authorList>
    </citation>
    <scope>NUCLEOTIDE SEQUENCE [LARGE SCALE GENOMIC DNA]</scope>
    <source>
        <strain evidence="3 4">J233</strain>
    </source>
</reference>
<evidence type="ECO:0000256" key="1">
    <source>
        <dbReference type="SAM" id="Phobius"/>
    </source>
</evidence>
<keyword evidence="4" id="KW-1185">Reference proteome</keyword>
<keyword evidence="1" id="KW-0472">Membrane</keyword>
<evidence type="ECO:0000259" key="2">
    <source>
        <dbReference type="Pfam" id="PF14501"/>
    </source>
</evidence>
<feature type="transmembrane region" description="Helical" evidence="1">
    <location>
        <begin position="79"/>
        <end position="99"/>
    </location>
</feature>
<evidence type="ECO:0000313" key="3">
    <source>
        <dbReference type="EMBL" id="CCV64242.1"/>
    </source>
</evidence>
<dbReference type="GO" id="GO:0042802">
    <property type="term" value="F:identical protein binding"/>
    <property type="evidence" value="ECO:0007669"/>
    <property type="project" value="TreeGrafter"/>
</dbReference>
<dbReference type="Gene3D" id="3.30.565.10">
    <property type="entry name" value="Histidine kinase-like ATPase, C-terminal domain"/>
    <property type="match status" value="1"/>
</dbReference>
<feature type="transmembrane region" description="Helical" evidence="1">
    <location>
        <begin position="49"/>
        <end position="67"/>
    </location>
</feature>
<dbReference type="EMBL" id="FO681347">
    <property type="protein sequence ID" value="CCV64242.1"/>
    <property type="molecule type" value="Genomic_DNA"/>
</dbReference>
<accession>U4KKQ2</accession>
<protein>
    <submittedName>
        <fullName evidence="3">Probable sensor protein, similar to CitA</fullName>
    </submittedName>
</protein>
<dbReference type="STRING" id="1318466.BN85406650"/>
<feature type="transmembrane region" description="Helical" evidence="1">
    <location>
        <begin position="114"/>
        <end position="135"/>
    </location>
</feature>
<organism evidence="3 4">
    <name type="scientific">Alteracholeplasma palmae (strain ATCC 49389 / J233)</name>
    <name type="common">Acholeplasma palmae</name>
    <dbReference type="NCBI Taxonomy" id="1318466"/>
    <lineage>
        <taxon>Bacteria</taxon>
        <taxon>Bacillati</taxon>
        <taxon>Mycoplasmatota</taxon>
        <taxon>Mollicutes</taxon>
        <taxon>Acholeplasmatales</taxon>
        <taxon>Acholeplasmataceae</taxon>
        <taxon>Acholeplasma</taxon>
    </lineage>
</organism>
<proteinExistence type="predicted"/>
<sequence>MGFIIGFIVLFIYFRKNFKVRKQHWYEFLLAGIIFTIYSALVYYIDFGFYTLILILTVHISVYYLAIGMRWIEAFFSGILMLFAFYSTRGIILSSYALINNTSIHEIAISSNSLLISHIASITGFLLIFAIVKIIKTENLILLFSIKKQTIFLTFYVFIEVGYIYVVNQGKYIFDSNLWYSLTYLFTSILSIALFGYISNNIIRLIKAIETEIYTNRLEEQLDMQITHYKQYQSHVKELAKFKHDYYNIMQSLQHMIAADNKNEAISFIQESIGDDTFKSMPIIEKTSNSFIVDSIIFDYSNKCKQNNIKFDSDLRFPNSINFTQLELMKIFSNILSNALDASVKSKEDKRFISITTKAVSNWLVIKITNNYETPIVIENNHYITSKSDRILHGFGIKIVDDIITKKGGMSKLLIDKNSKIFSIQLSIPKTTNHS</sequence>
<feature type="transmembrane region" description="Helical" evidence="1">
    <location>
        <begin position="25"/>
        <end position="43"/>
    </location>
</feature>
<feature type="transmembrane region" description="Helical" evidence="1">
    <location>
        <begin position="178"/>
        <end position="198"/>
    </location>
</feature>
<feature type="domain" description="Sensor histidine kinase NatK-like C-terminal" evidence="2">
    <location>
        <begin position="326"/>
        <end position="429"/>
    </location>
</feature>
<dbReference type="OrthoDB" id="358728at2"/>
<dbReference type="PANTHER" id="PTHR40448:SF1">
    <property type="entry name" value="TWO-COMPONENT SENSOR HISTIDINE KINASE"/>
    <property type="match status" value="1"/>
</dbReference>
<dbReference type="RefSeq" id="WP_026658411.1">
    <property type="nucleotide sequence ID" value="NC_022538.1"/>
</dbReference>
<dbReference type="Proteomes" id="UP000032740">
    <property type="component" value="Chromosome"/>
</dbReference>
<dbReference type="InterPro" id="IPR032834">
    <property type="entry name" value="NatK-like_C"/>
</dbReference>
<dbReference type="KEGG" id="apal:BN85406650"/>
<evidence type="ECO:0000313" key="4">
    <source>
        <dbReference type="Proteomes" id="UP000032740"/>
    </source>
</evidence>
<dbReference type="Pfam" id="PF14501">
    <property type="entry name" value="HATPase_c_5"/>
    <property type="match status" value="1"/>
</dbReference>
<name>U4KKQ2_ALTPJ</name>
<gene>
    <name evidence="3" type="ORF">BN85406650</name>
</gene>
<keyword evidence="1" id="KW-1133">Transmembrane helix</keyword>
<dbReference type="SUPFAM" id="SSF55874">
    <property type="entry name" value="ATPase domain of HSP90 chaperone/DNA topoisomerase II/histidine kinase"/>
    <property type="match status" value="1"/>
</dbReference>